<comment type="function">
    <text evidence="9">Catalyzes the phosphorylation of ribose at O-5 in a reaction requiring ATP and magnesium. The resulting D-ribose-5-phosphate can then be used either for sythesis of nucleotides, histidine, and tryptophan, or as a component of the pentose phosphate pathway.</text>
</comment>
<name>A0A3E3I287_9FIRM</name>
<accession>A0A3E3I287</accession>
<keyword evidence="2 9" id="KW-0479">Metal-binding</keyword>
<dbReference type="GeneID" id="97988176"/>
<dbReference type="HAMAP" id="MF_01987">
    <property type="entry name" value="Ribokinase"/>
    <property type="match status" value="1"/>
</dbReference>
<dbReference type="InterPro" id="IPR029056">
    <property type="entry name" value="Ribokinase-like"/>
</dbReference>
<dbReference type="PANTHER" id="PTHR10584:SF166">
    <property type="entry name" value="RIBOKINASE"/>
    <property type="match status" value="1"/>
</dbReference>
<comment type="subunit">
    <text evidence="9">Homodimer.</text>
</comment>
<keyword evidence="6 9" id="KW-0460">Magnesium</keyword>
<comment type="caution">
    <text evidence="11">The sequence shown here is derived from an EMBL/GenBank/DDBJ whole genome shotgun (WGS) entry which is preliminary data.</text>
</comment>
<dbReference type="GO" id="GO:0046872">
    <property type="term" value="F:metal ion binding"/>
    <property type="evidence" value="ECO:0007669"/>
    <property type="project" value="UniProtKB-KW"/>
</dbReference>
<comment type="caution">
    <text evidence="9">Lacks conserved residue(s) required for the propagation of feature annotation.</text>
</comment>
<evidence type="ECO:0000259" key="10">
    <source>
        <dbReference type="Pfam" id="PF00294"/>
    </source>
</evidence>
<comment type="cofactor">
    <cofactor evidence="9">
        <name>Mg(2+)</name>
        <dbReference type="ChEBI" id="CHEBI:18420"/>
    </cofactor>
    <text evidence="9">Requires a divalent cation, most likely magnesium in vivo, as an electrophilic catalyst to aid phosphoryl group transfer. It is the chelate of the metal and the nucleotide that is the actual substrate.</text>
</comment>
<evidence type="ECO:0000256" key="1">
    <source>
        <dbReference type="ARBA" id="ARBA00022679"/>
    </source>
</evidence>
<keyword evidence="4 9" id="KW-0418">Kinase</keyword>
<dbReference type="InterPro" id="IPR011611">
    <property type="entry name" value="PfkB_dom"/>
</dbReference>
<dbReference type="GO" id="GO:0004747">
    <property type="term" value="F:ribokinase activity"/>
    <property type="evidence" value="ECO:0007669"/>
    <property type="project" value="UniProtKB-UniRule"/>
</dbReference>
<feature type="binding site" evidence="9">
    <location>
        <begin position="10"/>
        <end position="12"/>
    </location>
    <ligand>
        <name>substrate</name>
    </ligand>
</feature>
<feature type="binding site" evidence="9">
    <location>
        <position position="239"/>
    </location>
    <ligand>
        <name>K(+)</name>
        <dbReference type="ChEBI" id="CHEBI:29103"/>
    </ligand>
</feature>
<dbReference type="Gene3D" id="3.40.1190.20">
    <property type="match status" value="1"/>
</dbReference>
<dbReference type="InterPro" id="IPR002139">
    <property type="entry name" value="Ribo/fructo_kinase"/>
</dbReference>
<evidence type="ECO:0000313" key="11">
    <source>
        <dbReference type="EMBL" id="RGE58763.1"/>
    </source>
</evidence>
<keyword evidence="7 9" id="KW-0630">Potassium</keyword>
<dbReference type="EMBL" id="QVLV01000010">
    <property type="protein sequence ID" value="RGE58763.1"/>
    <property type="molecule type" value="Genomic_DNA"/>
</dbReference>
<dbReference type="GO" id="GO:0019303">
    <property type="term" value="P:D-ribose catabolic process"/>
    <property type="evidence" value="ECO:0007669"/>
    <property type="project" value="UniProtKB-UniRule"/>
</dbReference>
<feature type="binding site" evidence="9">
    <location>
        <position position="179"/>
    </location>
    <ligand>
        <name>ATP</name>
        <dbReference type="ChEBI" id="CHEBI:30616"/>
    </ligand>
</feature>
<comment type="subcellular location">
    <subcellularLocation>
        <location evidence="9">Cytoplasm</location>
    </subcellularLocation>
</comment>
<dbReference type="PRINTS" id="PR00990">
    <property type="entry name" value="RIBOKINASE"/>
</dbReference>
<comment type="activity regulation">
    <text evidence="9">Activated by a monovalent cation that binds near, but not in, the active site. The most likely occupant of the site in vivo is potassium. Ion binding induces a conformational change that may alter substrate affinity.</text>
</comment>
<evidence type="ECO:0000256" key="9">
    <source>
        <dbReference type="HAMAP-Rule" id="MF_01987"/>
    </source>
</evidence>
<feature type="active site" description="Proton acceptor" evidence="9">
    <location>
        <position position="243"/>
    </location>
</feature>
<dbReference type="GO" id="GO:0005524">
    <property type="term" value="F:ATP binding"/>
    <property type="evidence" value="ECO:0007669"/>
    <property type="project" value="UniProtKB-UniRule"/>
</dbReference>
<dbReference type="Pfam" id="PF00294">
    <property type="entry name" value="PfkB"/>
    <property type="match status" value="1"/>
</dbReference>
<dbReference type="Proteomes" id="UP000261166">
    <property type="component" value="Unassembled WGS sequence"/>
</dbReference>
<keyword evidence="3 9" id="KW-0547">Nucleotide-binding</keyword>
<evidence type="ECO:0000313" key="13">
    <source>
        <dbReference type="Proteomes" id="UP000260812"/>
    </source>
</evidence>
<feature type="binding site" evidence="9">
    <location>
        <position position="276"/>
    </location>
    <ligand>
        <name>K(+)</name>
        <dbReference type="ChEBI" id="CHEBI:29103"/>
    </ligand>
</feature>
<comment type="catalytic activity">
    <reaction evidence="9">
        <text>D-ribose + ATP = D-ribose 5-phosphate + ADP + H(+)</text>
        <dbReference type="Rhea" id="RHEA:13697"/>
        <dbReference type="ChEBI" id="CHEBI:15378"/>
        <dbReference type="ChEBI" id="CHEBI:30616"/>
        <dbReference type="ChEBI" id="CHEBI:47013"/>
        <dbReference type="ChEBI" id="CHEBI:78346"/>
        <dbReference type="ChEBI" id="CHEBI:456216"/>
        <dbReference type="EC" id="2.7.1.15"/>
    </reaction>
</comment>
<keyword evidence="5 9" id="KW-0067">ATP-binding</keyword>
<feature type="binding site" evidence="9">
    <location>
        <begin position="242"/>
        <end position="243"/>
    </location>
    <ligand>
        <name>ATP</name>
        <dbReference type="ChEBI" id="CHEBI:30616"/>
    </ligand>
</feature>
<comment type="pathway">
    <text evidence="9">Carbohydrate metabolism; D-ribose degradation; D-ribose 5-phosphate from beta-D-ribopyranose: step 2/2.</text>
</comment>
<dbReference type="Proteomes" id="UP000260812">
    <property type="component" value="Unassembled WGS sequence"/>
</dbReference>
<protein>
    <recommendedName>
        <fullName evidence="9">Ribokinase</fullName>
        <shortName evidence="9">RK</shortName>
        <ecNumber evidence="9">2.7.1.15</ecNumber>
    </recommendedName>
</protein>
<dbReference type="GO" id="GO:0005737">
    <property type="term" value="C:cytoplasm"/>
    <property type="evidence" value="ECO:0007669"/>
    <property type="project" value="UniProtKB-SubCell"/>
</dbReference>
<feature type="binding site" evidence="9">
    <location>
        <position position="136"/>
    </location>
    <ligand>
        <name>substrate</name>
    </ligand>
</feature>
<keyword evidence="9" id="KW-0963">Cytoplasm</keyword>
<sequence length="300" mass="32826">MKILNFGSLNIDKVYKVKHFVRPGETIFSKEYQCFPGGKGLNQSIAAARAGVPIYHAGTIGPDGRFLAELLKESGVDTRYLRENGSITGHALIQVSEEGENCIILFNGSNYENGREFINQVLEDFGEGDILVLQNEISNLPYLLEKGAAMGMRILFNPSPMNESLKKTDLSGVTWLMLNETEGNDITGASDPDRITEILLEKYPQMKVILTLGRKGAVYKSAEECVYQPCFPVNAVDTTAAGDTFTGYFIAAIVEGKTMQEALRLAACASSITVSREGAAVSIPERTLVDERVRQLDKGN</sequence>
<feature type="binding site" evidence="9">
    <location>
        <position position="282"/>
    </location>
    <ligand>
        <name>K(+)</name>
        <dbReference type="ChEBI" id="CHEBI:29103"/>
    </ligand>
</feature>
<reference evidence="11 14" key="1">
    <citation type="submission" date="2018-08" db="EMBL/GenBank/DDBJ databases">
        <title>A genome reference for cultivated species of the human gut microbiota.</title>
        <authorList>
            <person name="Zou Y."/>
            <person name="Xue W."/>
            <person name="Luo G."/>
        </authorList>
    </citation>
    <scope>NUCLEOTIDE SEQUENCE [LARGE SCALE GENOMIC DNA]</scope>
    <source>
        <strain evidence="12 14">AF26-4BH</strain>
        <strain evidence="11">TF05-5AC</strain>
    </source>
</reference>
<evidence type="ECO:0000313" key="14">
    <source>
        <dbReference type="Proteomes" id="UP000261166"/>
    </source>
</evidence>
<feature type="domain" description="Carbohydrate kinase PfkB" evidence="10">
    <location>
        <begin position="3"/>
        <end position="285"/>
    </location>
</feature>
<dbReference type="InterPro" id="IPR011877">
    <property type="entry name" value="Ribokinase"/>
</dbReference>
<keyword evidence="8 9" id="KW-0119">Carbohydrate metabolism</keyword>
<dbReference type="EC" id="2.7.1.15" evidence="9"/>
<dbReference type="PANTHER" id="PTHR10584">
    <property type="entry name" value="SUGAR KINASE"/>
    <property type="match status" value="1"/>
</dbReference>
<feature type="binding site" evidence="9">
    <location>
        <position position="273"/>
    </location>
    <ligand>
        <name>K(+)</name>
        <dbReference type="ChEBI" id="CHEBI:29103"/>
    </ligand>
</feature>
<feature type="binding site" evidence="9">
    <location>
        <position position="278"/>
    </location>
    <ligand>
        <name>K(+)</name>
        <dbReference type="ChEBI" id="CHEBI:29103"/>
    </ligand>
</feature>
<feature type="binding site" evidence="9">
    <location>
        <begin position="211"/>
        <end position="216"/>
    </location>
    <ligand>
        <name>ATP</name>
        <dbReference type="ChEBI" id="CHEBI:30616"/>
    </ligand>
</feature>
<gene>
    <name evidence="9" type="primary">rbsK</name>
    <name evidence="12" type="ORF">DWY69_19630</name>
    <name evidence="11" type="ORF">DXC51_15215</name>
</gene>
<dbReference type="RefSeq" id="WP_025490358.1">
    <property type="nucleotide sequence ID" value="NZ_CALBAU010000391.1"/>
</dbReference>
<dbReference type="CDD" id="cd01174">
    <property type="entry name" value="ribokinase"/>
    <property type="match status" value="1"/>
</dbReference>
<keyword evidence="1 9" id="KW-0808">Transferase</keyword>
<organism evidence="11 13">
    <name type="scientific">Eisenbergiella massiliensis</name>
    <dbReference type="NCBI Taxonomy" id="1720294"/>
    <lineage>
        <taxon>Bacteria</taxon>
        <taxon>Bacillati</taxon>
        <taxon>Bacillota</taxon>
        <taxon>Clostridia</taxon>
        <taxon>Lachnospirales</taxon>
        <taxon>Lachnospiraceae</taxon>
        <taxon>Eisenbergiella</taxon>
    </lineage>
</organism>
<evidence type="ECO:0000256" key="5">
    <source>
        <dbReference type="ARBA" id="ARBA00022840"/>
    </source>
</evidence>
<evidence type="ECO:0000256" key="8">
    <source>
        <dbReference type="ARBA" id="ARBA00023277"/>
    </source>
</evidence>
<keyword evidence="13" id="KW-1185">Reference proteome</keyword>
<feature type="binding site" evidence="9">
    <location>
        <begin position="38"/>
        <end position="42"/>
    </location>
    <ligand>
        <name>substrate</name>
    </ligand>
</feature>
<dbReference type="SUPFAM" id="SSF53613">
    <property type="entry name" value="Ribokinase-like"/>
    <property type="match status" value="1"/>
</dbReference>
<feature type="binding site" evidence="9">
    <location>
        <position position="243"/>
    </location>
    <ligand>
        <name>substrate</name>
    </ligand>
</feature>
<feature type="binding site" evidence="9">
    <location>
        <position position="237"/>
    </location>
    <ligand>
        <name>K(+)</name>
        <dbReference type="ChEBI" id="CHEBI:29103"/>
    </ligand>
</feature>
<dbReference type="EMBL" id="QVLU01000019">
    <property type="protein sequence ID" value="RGE68671.1"/>
    <property type="molecule type" value="Genomic_DNA"/>
</dbReference>
<proteinExistence type="inferred from homology"/>
<evidence type="ECO:0000256" key="3">
    <source>
        <dbReference type="ARBA" id="ARBA00022741"/>
    </source>
</evidence>
<dbReference type="UniPathway" id="UPA00916">
    <property type="reaction ID" value="UER00889"/>
</dbReference>
<dbReference type="AlphaFoldDB" id="A0A3E3I287"/>
<comment type="similarity">
    <text evidence="9">Belongs to the carbohydrate kinase PfkB family. Ribokinase subfamily.</text>
</comment>
<evidence type="ECO:0000256" key="6">
    <source>
        <dbReference type="ARBA" id="ARBA00022842"/>
    </source>
</evidence>
<evidence type="ECO:0000256" key="4">
    <source>
        <dbReference type="ARBA" id="ARBA00022777"/>
    </source>
</evidence>
<evidence type="ECO:0000256" key="7">
    <source>
        <dbReference type="ARBA" id="ARBA00022958"/>
    </source>
</evidence>
<dbReference type="OrthoDB" id="9775849at2"/>
<evidence type="ECO:0000256" key="2">
    <source>
        <dbReference type="ARBA" id="ARBA00022723"/>
    </source>
</evidence>
<evidence type="ECO:0000313" key="12">
    <source>
        <dbReference type="EMBL" id="RGE68671.1"/>
    </source>
</evidence>